<dbReference type="PRINTS" id="PR00111">
    <property type="entry name" value="ABHYDROLASE"/>
</dbReference>
<evidence type="ECO:0000256" key="1">
    <source>
        <dbReference type="SAM" id="MobiDB-lite"/>
    </source>
</evidence>
<evidence type="ECO:0000313" key="3">
    <source>
        <dbReference type="EMBL" id="RZO75866.1"/>
    </source>
</evidence>
<dbReference type="Proteomes" id="UP000316199">
    <property type="component" value="Unassembled WGS sequence"/>
</dbReference>
<dbReference type="InterPro" id="IPR029058">
    <property type="entry name" value="AB_hydrolase_fold"/>
</dbReference>
<proteinExistence type="predicted"/>
<dbReference type="GO" id="GO:0016787">
    <property type="term" value="F:hydrolase activity"/>
    <property type="evidence" value="ECO:0007669"/>
    <property type="project" value="UniProtKB-KW"/>
</dbReference>
<dbReference type="InterPro" id="IPR000073">
    <property type="entry name" value="AB_hydrolase_1"/>
</dbReference>
<keyword evidence="3" id="KW-0378">Hydrolase</keyword>
<gene>
    <name evidence="3" type="ORF">EVA68_05985</name>
</gene>
<reference evidence="3 4" key="1">
    <citation type="submission" date="2019-02" db="EMBL/GenBank/DDBJ databases">
        <title>Prokaryotic population dynamics and viral predation in marine succession experiment using metagenomics: the confinement effect.</title>
        <authorList>
            <person name="Haro-Moreno J.M."/>
            <person name="Rodriguez-Valera F."/>
            <person name="Lopez-Perez M."/>
        </authorList>
    </citation>
    <scope>NUCLEOTIDE SEQUENCE [LARGE SCALE GENOMIC DNA]</scope>
    <source>
        <strain evidence="3">MED-G157</strain>
    </source>
</reference>
<evidence type="ECO:0000259" key="2">
    <source>
        <dbReference type="Pfam" id="PF12697"/>
    </source>
</evidence>
<dbReference type="PANTHER" id="PTHR43798">
    <property type="entry name" value="MONOACYLGLYCEROL LIPASE"/>
    <property type="match status" value="1"/>
</dbReference>
<dbReference type="GO" id="GO:0016020">
    <property type="term" value="C:membrane"/>
    <property type="evidence" value="ECO:0007669"/>
    <property type="project" value="TreeGrafter"/>
</dbReference>
<dbReference type="AlphaFoldDB" id="A0A520S069"/>
<feature type="domain" description="AB hydrolase-1" evidence="2">
    <location>
        <begin position="39"/>
        <end position="177"/>
    </location>
</feature>
<name>A0A520S069_9GAMM</name>
<dbReference type="SUPFAM" id="SSF53474">
    <property type="entry name" value="alpha/beta-Hydrolases"/>
    <property type="match status" value="1"/>
</dbReference>
<dbReference type="Pfam" id="PF12697">
    <property type="entry name" value="Abhydrolase_6"/>
    <property type="match status" value="1"/>
</dbReference>
<dbReference type="PANTHER" id="PTHR43798:SF33">
    <property type="entry name" value="HYDROLASE, PUTATIVE (AFU_ORTHOLOGUE AFUA_2G14860)-RELATED"/>
    <property type="match status" value="1"/>
</dbReference>
<organism evidence="3 4">
    <name type="scientific">OM182 bacterium</name>
    <dbReference type="NCBI Taxonomy" id="2510334"/>
    <lineage>
        <taxon>Bacteria</taxon>
        <taxon>Pseudomonadati</taxon>
        <taxon>Pseudomonadota</taxon>
        <taxon>Gammaproteobacteria</taxon>
        <taxon>OMG group</taxon>
        <taxon>OM182 clade</taxon>
    </lineage>
</organism>
<evidence type="ECO:0000313" key="4">
    <source>
        <dbReference type="Proteomes" id="UP000316199"/>
    </source>
</evidence>
<sequence length="297" mass="33560">MLPTFCEVRVISERYLTVNNTKLCYFEYGSVLSGEPTYLLVHASGFHARCWDKTISHMEGCHVLAIDLRGHGRSQNHGPFSWDVFGADLTALVKELDLQNVVAVGHSIGGHIVCQSAGDDPHRFSRLLLIDPVICPPEDYEGLERGSSRSKSAESHPVSRRRNNFESTEIMFANYYGRGPFEYWESDVLRDFCEFGVIAGERDLNLACPPVVEAELYLGSKDINIYPYVDKIEIPVTILRAQSRKKTPDSLDFTGSPTWKHLSSYFPKGRDVSLPHLTHFIPMQDSELTAKYILDML</sequence>
<dbReference type="Gene3D" id="3.40.50.1820">
    <property type="entry name" value="alpha/beta hydrolase"/>
    <property type="match status" value="1"/>
</dbReference>
<feature type="region of interest" description="Disordered" evidence="1">
    <location>
        <begin position="141"/>
        <end position="160"/>
    </location>
</feature>
<dbReference type="EMBL" id="SHAG01000023">
    <property type="protein sequence ID" value="RZO75866.1"/>
    <property type="molecule type" value="Genomic_DNA"/>
</dbReference>
<accession>A0A520S069</accession>
<protein>
    <submittedName>
        <fullName evidence="3">Alpha/beta hydrolase</fullName>
    </submittedName>
</protein>
<feature type="compositionally biased region" description="Basic and acidic residues" evidence="1">
    <location>
        <begin position="142"/>
        <end position="154"/>
    </location>
</feature>
<comment type="caution">
    <text evidence="3">The sequence shown here is derived from an EMBL/GenBank/DDBJ whole genome shotgun (WGS) entry which is preliminary data.</text>
</comment>
<dbReference type="InterPro" id="IPR050266">
    <property type="entry name" value="AB_hydrolase_sf"/>
</dbReference>